<accession>C4WQQ0</accession>
<gene>
    <name evidence="7" type="ORF">OINT_2001796</name>
</gene>
<dbReference type="GO" id="GO:0005886">
    <property type="term" value="C:plasma membrane"/>
    <property type="evidence" value="ECO:0007669"/>
    <property type="project" value="UniProtKB-SubCell"/>
</dbReference>
<dbReference type="InterPro" id="IPR000515">
    <property type="entry name" value="MetI-like"/>
</dbReference>
<dbReference type="PROSITE" id="PS50928">
    <property type="entry name" value="ABC_TM1"/>
    <property type="match status" value="1"/>
</dbReference>
<keyword evidence="3 5" id="KW-1133">Transmembrane helix</keyword>
<keyword evidence="2 5" id="KW-0812">Transmembrane</keyword>
<dbReference type="Gene3D" id="1.10.3720.10">
    <property type="entry name" value="MetI-like"/>
    <property type="match status" value="1"/>
</dbReference>
<name>C4WQQ0_9HYPH</name>
<feature type="domain" description="ABC transmembrane type-1" evidence="6">
    <location>
        <begin position="54"/>
        <end position="158"/>
    </location>
</feature>
<feature type="transmembrane region" description="Helical" evidence="5">
    <location>
        <begin position="58"/>
        <end position="79"/>
    </location>
</feature>
<evidence type="ECO:0000256" key="2">
    <source>
        <dbReference type="ARBA" id="ARBA00022692"/>
    </source>
</evidence>
<feature type="transmembrane region" description="Helical" evidence="5">
    <location>
        <begin position="99"/>
        <end position="116"/>
    </location>
</feature>
<proteinExistence type="predicted"/>
<dbReference type="GO" id="GO:0055085">
    <property type="term" value="P:transmembrane transport"/>
    <property type="evidence" value="ECO:0007669"/>
    <property type="project" value="InterPro"/>
</dbReference>
<keyword evidence="4 5" id="KW-0472">Membrane</keyword>
<protein>
    <submittedName>
        <fullName evidence="7">Binding-protein-dependent transport systems inner membrane component</fullName>
    </submittedName>
</protein>
<comment type="subcellular location">
    <subcellularLocation>
        <location evidence="1">Cell membrane</location>
        <topology evidence="1">Multi-pass membrane protein</topology>
    </subcellularLocation>
</comment>
<dbReference type="HOGENOM" id="CLU_1667607_0_0_5"/>
<sequence length="158" mass="16948">MSILVRHKPIPKPVLEPFCLCRLSGRNGGQFSTDLNTTAMSNGILLTGEFWKATWNTLWIVGSAALGAGLLGLLVGYVVARTPVSLVGTFLRQVTFLPYLVPGIAFAAAYLTMFAVQRGPLPAPLRNADPAGSRDPCRSDAIRIARGYLCNDAAWQSA</sequence>
<dbReference type="Proteomes" id="UP000004386">
    <property type="component" value="Unassembled WGS sequence"/>
</dbReference>
<evidence type="ECO:0000313" key="8">
    <source>
        <dbReference type="Proteomes" id="UP000004386"/>
    </source>
</evidence>
<dbReference type="AlphaFoldDB" id="C4WQQ0"/>
<evidence type="ECO:0000256" key="1">
    <source>
        <dbReference type="ARBA" id="ARBA00004651"/>
    </source>
</evidence>
<dbReference type="InterPro" id="IPR035906">
    <property type="entry name" value="MetI-like_sf"/>
</dbReference>
<comment type="caution">
    <text evidence="7">The sequence shown here is derived from an EMBL/GenBank/DDBJ whole genome shotgun (WGS) entry which is preliminary data.</text>
</comment>
<evidence type="ECO:0000256" key="4">
    <source>
        <dbReference type="ARBA" id="ARBA00023136"/>
    </source>
</evidence>
<evidence type="ECO:0000259" key="6">
    <source>
        <dbReference type="PROSITE" id="PS50928"/>
    </source>
</evidence>
<evidence type="ECO:0000256" key="5">
    <source>
        <dbReference type="SAM" id="Phobius"/>
    </source>
</evidence>
<reference evidence="7 8" key="1">
    <citation type="submission" date="2009-05" db="EMBL/GenBank/DDBJ databases">
        <authorList>
            <person name="Setubal J.C."/>
            <person name="Boyle S."/>
            <person name="Crasta O.R."/>
            <person name="Gillespie J.J."/>
            <person name="Kenyon R.W."/>
            <person name="Lu J."/>
            <person name="Mane S."/>
            <person name="Nagrani S."/>
            <person name="Shallom J.M."/>
            <person name="Shallom S."/>
            <person name="Shukla M."/>
            <person name="Snyder E.E."/>
            <person name="Sobral B.W."/>
            <person name="Wattam A.R."/>
            <person name="Will R."/>
            <person name="Williams K."/>
            <person name="Yoo H."/>
            <person name="Munk C."/>
            <person name="Tapia R."/>
            <person name="Green L."/>
            <person name="Rogers Y."/>
            <person name="Detter J.C."/>
            <person name="Bruce D."/>
            <person name="Brettin T.S."/>
            <person name="Tsolis R."/>
        </authorList>
    </citation>
    <scope>NUCLEOTIDE SEQUENCE [LARGE SCALE GENOMIC DNA]</scope>
    <source>
        <strain evidence="7 8">LMG 3301</strain>
    </source>
</reference>
<evidence type="ECO:0000256" key="3">
    <source>
        <dbReference type="ARBA" id="ARBA00022989"/>
    </source>
</evidence>
<dbReference type="EMBL" id="ACQA01000002">
    <property type="protein sequence ID" value="EEQ94559.1"/>
    <property type="molecule type" value="Genomic_DNA"/>
</dbReference>
<organism evidence="7 8">
    <name type="scientific">Brucella intermedia LMG 3301</name>
    <dbReference type="NCBI Taxonomy" id="641118"/>
    <lineage>
        <taxon>Bacteria</taxon>
        <taxon>Pseudomonadati</taxon>
        <taxon>Pseudomonadota</taxon>
        <taxon>Alphaproteobacteria</taxon>
        <taxon>Hyphomicrobiales</taxon>
        <taxon>Brucellaceae</taxon>
        <taxon>Brucella/Ochrobactrum group</taxon>
        <taxon>Brucella</taxon>
    </lineage>
</organism>
<dbReference type="SUPFAM" id="SSF161098">
    <property type="entry name" value="MetI-like"/>
    <property type="match status" value="1"/>
</dbReference>
<evidence type="ECO:0000313" key="7">
    <source>
        <dbReference type="EMBL" id="EEQ94559.1"/>
    </source>
</evidence>